<sequence length="340" mass="37738">MNFKKTAGLVLSIFLGIFPLLNLLAASIFTFFSKKKVWALTFLIVAVLTFICSRISTFHSTNEKSAKRLFVLAFQSNLRNVRITSKTALNAGDLEKALNDVLVLTSEQVIKMDNKVGGLLANAKNGSLNKKEVEAFQELNAKLHSYYLSNIPFRNGTGKYDFTIIEAEDKDSFISNSSAKFLEKYIDAETGTLESIFGFFYFFGYAFGLVGSIHFGKKLFTSSGEKTFDEPMIQASGNTSYSPENANYHSREDIQVGVPDQPGMIININIADESALVALPGINRILAKSIVSERNLNGYYKNLSDLKNRMSLSLEQYSKLLPLTEFYIEPAGGNKPGRVV</sequence>
<dbReference type="OrthoDB" id="981124at2"/>
<evidence type="ECO:0000313" key="2">
    <source>
        <dbReference type="EMBL" id="RFS19492.1"/>
    </source>
</evidence>
<accession>A0A3E1Y4D7</accession>
<dbReference type="Proteomes" id="UP000260644">
    <property type="component" value="Unassembled WGS sequence"/>
</dbReference>
<feature type="transmembrane region" description="Helical" evidence="1">
    <location>
        <begin position="7"/>
        <end position="32"/>
    </location>
</feature>
<dbReference type="RefSeq" id="WP_116978146.1">
    <property type="nucleotide sequence ID" value="NZ_QPMM01000013.1"/>
</dbReference>
<gene>
    <name evidence="2" type="ORF">DVR12_22930</name>
</gene>
<evidence type="ECO:0000256" key="1">
    <source>
        <dbReference type="SAM" id="Phobius"/>
    </source>
</evidence>
<dbReference type="Gene3D" id="1.10.150.280">
    <property type="entry name" value="AF1531-like domain"/>
    <property type="match status" value="1"/>
</dbReference>
<proteinExistence type="predicted"/>
<keyword evidence="1" id="KW-1133">Transmembrane helix</keyword>
<organism evidence="2 3">
    <name type="scientific">Chitinophaga silvatica</name>
    <dbReference type="NCBI Taxonomy" id="2282649"/>
    <lineage>
        <taxon>Bacteria</taxon>
        <taxon>Pseudomonadati</taxon>
        <taxon>Bacteroidota</taxon>
        <taxon>Chitinophagia</taxon>
        <taxon>Chitinophagales</taxon>
        <taxon>Chitinophagaceae</taxon>
        <taxon>Chitinophaga</taxon>
    </lineage>
</organism>
<evidence type="ECO:0000313" key="3">
    <source>
        <dbReference type="Proteomes" id="UP000260644"/>
    </source>
</evidence>
<keyword evidence="1" id="KW-0472">Membrane</keyword>
<dbReference type="AlphaFoldDB" id="A0A3E1Y4D7"/>
<feature type="transmembrane region" description="Helical" evidence="1">
    <location>
        <begin position="38"/>
        <end position="58"/>
    </location>
</feature>
<keyword evidence="1" id="KW-0812">Transmembrane</keyword>
<dbReference type="Pfam" id="PF12836">
    <property type="entry name" value="HHH_3"/>
    <property type="match status" value="1"/>
</dbReference>
<dbReference type="SUPFAM" id="SSF47781">
    <property type="entry name" value="RuvA domain 2-like"/>
    <property type="match status" value="1"/>
</dbReference>
<keyword evidence="3" id="KW-1185">Reference proteome</keyword>
<dbReference type="InterPro" id="IPR010994">
    <property type="entry name" value="RuvA_2-like"/>
</dbReference>
<name>A0A3E1Y4D7_9BACT</name>
<reference evidence="2 3" key="1">
    <citation type="submission" date="2018-07" db="EMBL/GenBank/DDBJ databases">
        <title>Chitinophaga K2CV101002-2 sp. nov., isolated from a monsoon evergreen broad-leaved forest soil.</title>
        <authorList>
            <person name="Lv Y."/>
        </authorList>
    </citation>
    <scope>NUCLEOTIDE SEQUENCE [LARGE SCALE GENOMIC DNA]</scope>
    <source>
        <strain evidence="2 3">GDMCC 1.1288</strain>
    </source>
</reference>
<dbReference type="EMBL" id="QPMM01000013">
    <property type="protein sequence ID" value="RFS19492.1"/>
    <property type="molecule type" value="Genomic_DNA"/>
</dbReference>
<protein>
    <submittedName>
        <fullName evidence="2">Helix-hairpin-helix domain-containing protein</fullName>
    </submittedName>
</protein>
<comment type="caution">
    <text evidence="2">The sequence shown here is derived from an EMBL/GenBank/DDBJ whole genome shotgun (WGS) entry which is preliminary data.</text>
</comment>